<dbReference type="InterPro" id="IPR001223">
    <property type="entry name" value="Glyco_hydro18_cat"/>
</dbReference>
<keyword evidence="7" id="KW-0146">Chitin degradation</keyword>
<dbReference type="SUPFAM" id="SSF51445">
    <property type="entry name" value="(Trans)glycosidases"/>
    <property type="match status" value="1"/>
</dbReference>
<keyword evidence="10" id="KW-0449">Lipoprotein</keyword>
<comment type="similarity">
    <text evidence="14">Belongs to the glycosyl hydrolase 18 family.</text>
</comment>
<comment type="catalytic activity">
    <reaction evidence="1">
        <text>Random endo-hydrolysis of N-acetyl-beta-D-glucosaminide (1-&gt;4)-beta-linkages in chitin and chitodextrins.</text>
        <dbReference type="EC" id="3.2.1.14"/>
    </reaction>
</comment>
<dbReference type="GO" id="GO:0006032">
    <property type="term" value="P:chitin catabolic process"/>
    <property type="evidence" value="ECO:0007669"/>
    <property type="project" value="UniProtKB-KW"/>
</dbReference>
<evidence type="ECO:0000313" key="18">
    <source>
        <dbReference type="Proteomes" id="UP000235786"/>
    </source>
</evidence>
<dbReference type="InterPro" id="IPR050542">
    <property type="entry name" value="Glycosyl_Hydrlase18_Chitinase"/>
</dbReference>
<protein>
    <recommendedName>
        <fullName evidence="3">chitinase</fullName>
        <ecNumber evidence="3">3.2.1.14</ecNumber>
    </recommendedName>
</protein>
<evidence type="ECO:0000256" key="11">
    <source>
        <dbReference type="ARBA" id="ARBA00023295"/>
    </source>
</evidence>
<proteinExistence type="inferred from homology"/>
<dbReference type="Gene3D" id="3.20.20.80">
    <property type="entry name" value="Glycosidases"/>
    <property type="match status" value="1"/>
</dbReference>
<evidence type="ECO:0000256" key="10">
    <source>
        <dbReference type="ARBA" id="ARBA00023288"/>
    </source>
</evidence>
<keyword evidence="6 13" id="KW-0378">Hydrolase</keyword>
<dbReference type="EMBL" id="KZ613939">
    <property type="protein sequence ID" value="PMD46895.1"/>
    <property type="molecule type" value="Genomic_DNA"/>
</dbReference>
<dbReference type="STRING" id="1149755.A0A2J6S804"/>
<evidence type="ECO:0000256" key="15">
    <source>
        <dbReference type="SAM" id="SignalP"/>
    </source>
</evidence>
<keyword evidence="12" id="KW-0624">Polysaccharide degradation</keyword>
<keyword evidence="4" id="KW-1003">Cell membrane</keyword>
<evidence type="ECO:0000256" key="8">
    <source>
        <dbReference type="ARBA" id="ARBA00023136"/>
    </source>
</evidence>
<evidence type="ECO:0000256" key="7">
    <source>
        <dbReference type="ARBA" id="ARBA00023024"/>
    </source>
</evidence>
<dbReference type="PANTHER" id="PTHR45708:SF47">
    <property type="entry name" value="ENDOCHITINASE A"/>
    <property type="match status" value="1"/>
</dbReference>
<dbReference type="InterPro" id="IPR017853">
    <property type="entry name" value="GH"/>
</dbReference>
<dbReference type="Proteomes" id="UP000235786">
    <property type="component" value="Unassembled WGS sequence"/>
</dbReference>
<evidence type="ECO:0000256" key="9">
    <source>
        <dbReference type="ARBA" id="ARBA00023277"/>
    </source>
</evidence>
<dbReference type="OrthoDB" id="6020543at2759"/>
<dbReference type="PANTHER" id="PTHR45708">
    <property type="entry name" value="ENDOCHITINASE"/>
    <property type="match status" value="1"/>
</dbReference>
<evidence type="ECO:0000313" key="17">
    <source>
        <dbReference type="EMBL" id="PMD46895.1"/>
    </source>
</evidence>
<evidence type="ECO:0000256" key="2">
    <source>
        <dbReference type="ARBA" id="ARBA00004609"/>
    </source>
</evidence>
<dbReference type="EC" id="3.2.1.14" evidence="3"/>
<dbReference type="GO" id="GO:0008843">
    <property type="term" value="F:endochitinase activity"/>
    <property type="evidence" value="ECO:0007669"/>
    <property type="project" value="UniProtKB-EC"/>
</dbReference>
<evidence type="ECO:0000256" key="6">
    <source>
        <dbReference type="ARBA" id="ARBA00022801"/>
    </source>
</evidence>
<organism evidence="17 18">
    <name type="scientific">Hyaloscypha variabilis (strain UAMH 11265 / GT02V1 / F)</name>
    <name type="common">Meliniomyces variabilis</name>
    <dbReference type="NCBI Taxonomy" id="1149755"/>
    <lineage>
        <taxon>Eukaryota</taxon>
        <taxon>Fungi</taxon>
        <taxon>Dikarya</taxon>
        <taxon>Ascomycota</taxon>
        <taxon>Pezizomycotina</taxon>
        <taxon>Leotiomycetes</taxon>
        <taxon>Helotiales</taxon>
        <taxon>Hyaloscyphaceae</taxon>
        <taxon>Hyaloscypha</taxon>
        <taxon>Hyaloscypha variabilis</taxon>
    </lineage>
</organism>
<feature type="signal peptide" evidence="15">
    <location>
        <begin position="1"/>
        <end position="22"/>
    </location>
</feature>
<keyword evidence="5" id="KW-0325">Glycoprotein</keyword>
<dbReference type="AlphaFoldDB" id="A0A2J6S804"/>
<dbReference type="PROSITE" id="PS51910">
    <property type="entry name" value="GH18_2"/>
    <property type="match status" value="1"/>
</dbReference>
<keyword evidence="5" id="KW-0336">GPI-anchor</keyword>
<dbReference type="PROSITE" id="PS01095">
    <property type="entry name" value="GH18_1"/>
    <property type="match status" value="1"/>
</dbReference>
<dbReference type="GO" id="GO:0005886">
    <property type="term" value="C:plasma membrane"/>
    <property type="evidence" value="ECO:0007669"/>
    <property type="project" value="UniProtKB-SubCell"/>
</dbReference>
<keyword evidence="9" id="KW-0119">Carbohydrate metabolism</keyword>
<feature type="non-terminal residue" evidence="17">
    <location>
        <position position="353"/>
    </location>
</feature>
<evidence type="ECO:0000256" key="1">
    <source>
        <dbReference type="ARBA" id="ARBA00000822"/>
    </source>
</evidence>
<evidence type="ECO:0000256" key="3">
    <source>
        <dbReference type="ARBA" id="ARBA00012729"/>
    </source>
</evidence>
<evidence type="ECO:0000256" key="13">
    <source>
        <dbReference type="RuleBase" id="RU000489"/>
    </source>
</evidence>
<keyword evidence="15" id="KW-0732">Signal</keyword>
<dbReference type="GO" id="GO:0005576">
    <property type="term" value="C:extracellular region"/>
    <property type="evidence" value="ECO:0007669"/>
    <property type="project" value="TreeGrafter"/>
</dbReference>
<name>A0A2J6S804_HYAVF</name>
<comment type="subcellular location">
    <subcellularLocation>
        <location evidence="2">Cell membrane</location>
        <topology evidence="2">Lipid-anchor</topology>
        <topology evidence="2">GPI-anchor</topology>
    </subcellularLocation>
</comment>
<gene>
    <name evidence="17" type="ORF">L207DRAFT_417540</name>
</gene>
<dbReference type="InterPro" id="IPR001579">
    <property type="entry name" value="Glyco_hydro_18_chit_AS"/>
</dbReference>
<evidence type="ECO:0000259" key="16">
    <source>
        <dbReference type="PROSITE" id="PS51910"/>
    </source>
</evidence>
<evidence type="ECO:0000256" key="4">
    <source>
        <dbReference type="ARBA" id="ARBA00022475"/>
    </source>
</evidence>
<keyword evidence="8" id="KW-0472">Membrane</keyword>
<evidence type="ECO:0000256" key="14">
    <source>
        <dbReference type="RuleBase" id="RU004453"/>
    </source>
</evidence>
<dbReference type="GO" id="GO:0098552">
    <property type="term" value="C:side of membrane"/>
    <property type="evidence" value="ECO:0007669"/>
    <property type="project" value="UniProtKB-KW"/>
</dbReference>
<sequence length="353" mass="37171">MFSTRSLAAATAAFALFTSSTADYNPSGKGNTAVYWGAGASQEVLSAYCYDKSIDIIPVAFVNAFPPQANGLIGVGMASNTVNGSPKYAGPGYAGNPPNPANDELWTDCSPIANALYDCQQNTKTKFLLSLGGAVGNYNLNNASDGVYLANLLWGAFGPWNATWVANGGIRPFDVSKTETIEFDGFDFDIEITPTDSVAGYTAAITQLRTLFAEHNAATGCNKEYLITGAPQCPIPDANMSDMIAQVAFDIVWPQFYNNPGCSARNWVTHTEAGTTPGFNFDKWESTLAGTASSGAQLYIGLLGGPQGTSATYSTDYLNPTEVKNLISAYAGQQSFGGVMIWDAVSSDGSVAP</sequence>
<evidence type="ECO:0000256" key="12">
    <source>
        <dbReference type="ARBA" id="ARBA00023326"/>
    </source>
</evidence>
<evidence type="ECO:0000256" key="5">
    <source>
        <dbReference type="ARBA" id="ARBA00022622"/>
    </source>
</evidence>
<keyword evidence="11 13" id="KW-0326">Glycosidase</keyword>
<dbReference type="Pfam" id="PF00704">
    <property type="entry name" value="Glyco_hydro_18"/>
    <property type="match status" value="1"/>
</dbReference>
<feature type="domain" description="GH18" evidence="16">
    <location>
        <begin position="30"/>
        <end position="353"/>
    </location>
</feature>
<reference evidence="17 18" key="1">
    <citation type="submission" date="2016-04" db="EMBL/GenBank/DDBJ databases">
        <title>A degradative enzymes factory behind the ericoid mycorrhizal symbiosis.</title>
        <authorList>
            <consortium name="DOE Joint Genome Institute"/>
            <person name="Martino E."/>
            <person name="Morin E."/>
            <person name="Grelet G."/>
            <person name="Kuo A."/>
            <person name="Kohler A."/>
            <person name="Daghino S."/>
            <person name="Barry K."/>
            <person name="Choi C."/>
            <person name="Cichocki N."/>
            <person name="Clum A."/>
            <person name="Copeland A."/>
            <person name="Hainaut M."/>
            <person name="Haridas S."/>
            <person name="Labutti K."/>
            <person name="Lindquist E."/>
            <person name="Lipzen A."/>
            <person name="Khouja H.-R."/>
            <person name="Murat C."/>
            <person name="Ohm R."/>
            <person name="Olson A."/>
            <person name="Spatafora J."/>
            <person name="Veneault-Fourrey C."/>
            <person name="Henrissat B."/>
            <person name="Grigoriev I."/>
            <person name="Martin F."/>
            <person name="Perotto S."/>
        </authorList>
    </citation>
    <scope>NUCLEOTIDE SEQUENCE [LARGE SCALE GENOMIC DNA]</scope>
    <source>
        <strain evidence="17 18">F</strain>
    </source>
</reference>
<accession>A0A2J6S804</accession>
<feature type="chain" id="PRO_5014317023" description="chitinase" evidence="15">
    <location>
        <begin position="23"/>
        <end position="353"/>
    </location>
</feature>
<keyword evidence="18" id="KW-1185">Reference proteome</keyword>
<dbReference type="GO" id="GO:0000272">
    <property type="term" value="P:polysaccharide catabolic process"/>
    <property type="evidence" value="ECO:0007669"/>
    <property type="project" value="UniProtKB-KW"/>
</dbReference>